<gene>
    <name evidence="2" type="ORF">D5R95_08025</name>
</gene>
<name>A0A3R7YEU8_9EURY</name>
<dbReference type="Proteomes" id="UP000284763">
    <property type="component" value="Unassembled WGS sequence"/>
</dbReference>
<proteinExistence type="predicted"/>
<feature type="domain" description="CN hydrolase" evidence="1">
    <location>
        <begin position="4"/>
        <end position="242"/>
    </location>
</feature>
<dbReference type="Pfam" id="PF00795">
    <property type="entry name" value="CN_hydrolase"/>
    <property type="match status" value="1"/>
</dbReference>
<accession>A0A3R7YEU8</accession>
<dbReference type="EMBL" id="QZAB01000507">
    <property type="protein sequence ID" value="RQD81553.1"/>
    <property type="molecule type" value="Genomic_DNA"/>
</dbReference>
<dbReference type="PANTHER" id="PTHR23088">
    <property type="entry name" value="NITRILASE-RELATED"/>
    <property type="match status" value="1"/>
</dbReference>
<dbReference type="InterPro" id="IPR036526">
    <property type="entry name" value="C-N_Hydrolase_sf"/>
</dbReference>
<dbReference type="PANTHER" id="PTHR23088:SF27">
    <property type="entry name" value="DEAMINATED GLUTATHIONE AMIDASE"/>
    <property type="match status" value="1"/>
</dbReference>
<dbReference type="AlphaFoldDB" id="A0A3R7YEU8"/>
<dbReference type="Gene3D" id="3.60.110.10">
    <property type="entry name" value="Carbon-nitrogen hydrolase"/>
    <property type="match status" value="1"/>
</dbReference>
<evidence type="ECO:0000313" key="2">
    <source>
        <dbReference type="EMBL" id="RQD81553.1"/>
    </source>
</evidence>
<dbReference type="InterPro" id="IPR003010">
    <property type="entry name" value="C-N_Hydrolase"/>
</dbReference>
<organism evidence="2 3">
    <name type="scientific">Methanosalsum natronophilum</name>
    <dbReference type="NCBI Taxonomy" id="768733"/>
    <lineage>
        <taxon>Archaea</taxon>
        <taxon>Methanobacteriati</taxon>
        <taxon>Methanobacteriota</taxon>
        <taxon>Stenosarchaea group</taxon>
        <taxon>Methanomicrobia</taxon>
        <taxon>Methanosarcinales</taxon>
        <taxon>Methanosarcinaceae</taxon>
        <taxon>Methanosalsum</taxon>
    </lineage>
</organism>
<evidence type="ECO:0000259" key="1">
    <source>
        <dbReference type="PROSITE" id="PS50263"/>
    </source>
</evidence>
<dbReference type="RefSeq" id="WP_259134977.1">
    <property type="nucleotide sequence ID" value="NZ_JANUCS010000009.1"/>
</dbReference>
<dbReference type="SUPFAM" id="SSF56317">
    <property type="entry name" value="Carbon-nitrogen hydrolase"/>
    <property type="match status" value="1"/>
</dbReference>
<sequence length="263" mass="29990">MTVIKVACIQMDISYCNKKNNLTNALCHAKSALDKGAKIIVFPEVFTTGFCYEKIEQVSENYPYNTIQQLIAFSRELECILIGSIIEKKYMNGKIYYYNLGFCIDTGEISGYYRKIHPFTEENKFFTGGNKINNLVTKNNSLTIGLEICYEVRFPEIARKMTLDGADILVTIAEFPNPRKDIWTTLVKARAIENQIPHIACNRIGQDPRKSYFGGSIIIDAEGKTVSQADDKETILIGDINLNETKNVRRKIPVFNDRRPQLY</sequence>
<dbReference type="PROSITE" id="PS50263">
    <property type="entry name" value="CN_HYDROLASE"/>
    <property type="match status" value="1"/>
</dbReference>
<dbReference type="GO" id="GO:0016787">
    <property type="term" value="F:hydrolase activity"/>
    <property type="evidence" value="ECO:0007669"/>
    <property type="project" value="UniProtKB-KW"/>
</dbReference>
<comment type="caution">
    <text evidence="2">The sequence shown here is derived from an EMBL/GenBank/DDBJ whole genome shotgun (WGS) entry which is preliminary data.</text>
</comment>
<protein>
    <submittedName>
        <fullName evidence="2">Carbon-nitrogen family hydrolase</fullName>
    </submittedName>
</protein>
<keyword evidence="2" id="KW-0378">Hydrolase</keyword>
<reference evidence="2 3" key="1">
    <citation type="submission" date="2018-08" db="EMBL/GenBank/DDBJ databases">
        <title>The metabolism and importance of syntrophic acetate oxidation coupled to methane or sulfide production in haloalkaline environments.</title>
        <authorList>
            <person name="Timmers P.H.A."/>
            <person name="Vavourakis C.D."/>
            <person name="Sorokin D.Y."/>
            <person name="Sinninghe Damste J.S."/>
            <person name="Muyzer G."/>
            <person name="Stams A.J.M."/>
            <person name="Plugge C.M."/>
        </authorList>
    </citation>
    <scope>NUCLEOTIDE SEQUENCE [LARGE SCALE GENOMIC DNA]</scope>
    <source>
        <strain evidence="2">MSAO_Arc3</strain>
    </source>
</reference>
<evidence type="ECO:0000313" key="3">
    <source>
        <dbReference type="Proteomes" id="UP000284763"/>
    </source>
</evidence>